<evidence type="ECO:0000313" key="1">
    <source>
        <dbReference type="EMBL" id="KAF8439059.1"/>
    </source>
</evidence>
<feature type="non-terminal residue" evidence="1">
    <location>
        <position position="205"/>
    </location>
</feature>
<gene>
    <name evidence="1" type="ORF">L210DRAFT_3543247</name>
</gene>
<reference evidence="1" key="1">
    <citation type="submission" date="2019-10" db="EMBL/GenBank/DDBJ databases">
        <authorList>
            <consortium name="DOE Joint Genome Institute"/>
            <person name="Kuo A."/>
            <person name="Miyauchi S."/>
            <person name="Kiss E."/>
            <person name="Drula E."/>
            <person name="Kohler A."/>
            <person name="Sanchez-Garcia M."/>
            <person name="Andreopoulos B."/>
            <person name="Barry K.W."/>
            <person name="Bonito G."/>
            <person name="Buee M."/>
            <person name="Carver A."/>
            <person name="Chen C."/>
            <person name="Cichocki N."/>
            <person name="Clum A."/>
            <person name="Culley D."/>
            <person name="Crous P.W."/>
            <person name="Fauchery L."/>
            <person name="Girlanda M."/>
            <person name="Hayes R."/>
            <person name="Keri Z."/>
            <person name="LaButti K."/>
            <person name="Lipzen A."/>
            <person name="Lombard V."/>
            <person name="Magnuson J."/>
            <person name="Maillard F."/>
            <person name="Morin E."/>
            <person name="Murat C."/>
            <person name="Nolan M."/>
            <person name="Ohm R."/>
            <person name="Pangilinan J."/>
            <person name="Pereira M."/>
            <person name="Perotto S."/>
            <person name="Peter M."/>
            <person name="Riley R."/>
            <person name="Sitrit Y."/>
            <person name="Stielow B."/>
            <person name="Szollosi G."/>
            <person name="Zifcakova L."/>
            <person name="Stursova M."/>
            <person name="Spatafora J.W."/>
            <person name="Tedersoo L."/>
            <person name="Vaario L.-M."/>
            <person name="Yamada A."/>
            <person name="Yan M."/>
            <person name="Wang P."/>
            <person name="Xu J."/>
            <person name="Bruns T."/>
            <person name="Baldrian P."/>
            <person name="Vilgalys R."/>
            <person name="Henrissat B."/>
            <person name="Grigoriev I.V."/>
            <person name="Hibbett D."/>
            <person name="Nagy L.G."/>
            <person name="Martin F.M."/>
        </authorList>
    </citation>
    <scope>NUCLEOTIDE SEQUENCE</scope>
    <source>
        <strain evidence="1">BED1</strain>
    </source>
</reference>
<dbReference type="EMBL" id="WHUW01000015">
    <property type="protein sequence ID" value="KAF8439059.1"/>
    <property type="molecule type" value="Genomic_DNA"/>
</dbReference>
<evidence type="ECO:0000313" key="2">
    <source>
        <dbReference type="Proteomes" id="UP001194468"/>
    </source>
</evidence>
<dbReference type="AlphaFoldDB" id="A0AAD4GEA7"/>
<keyword evidence="2" id="KW-1185">Reference proteome</keyword>
<organism evidence="1 2">
    <name type="scientific">Boletus edulis BED1</name>
    <dbReference type="NCBI Taxonomy" id="1328754"/>
    <lineage>
        <taxon>Eukaryota</taxon>
        <taxon>Fungi</taxon>
        <taxon>Dikarya</taxon>
        <taxon>Basidiomycota</taxon>
        <taxon>Agaricomycotina</taxon>
        <taxon>Agaricomycetes</taxon>
        <taxon>Agaricomycetidae</taxon>
        <taxon>Boletales</taxon>
        <taxon>Boletineae</taxon>
        <taxon>Boletaceae</taxon>
        <taxon>Boletoideae</taxon>
        <taxon>Boletus</taxon>
    </lineage>
</organism>
<sequence>MGRSAGRRHNAIFSHLHLGHRYRTCDITFEHFHSSHLSFLLLTKAIIVFMAGEHPDAISRLDDLIATTRSNSLWNVMTTRVRCIRSRARAQMQGDVGPPLFAISLISGWEFDLLDILIRQRLCEALYALGRTMELLWTKKSTSGFLTLPNNVSRASKTLVSQLRTHSSMVIRRFSTLIFNLQTPVPLLRERAKATLFVVQRFTTY</sequence>
<comment type="caution">
    <text evidence="1">The sequence shown here is derived from an EMBL/GenBank/DDBJ whole genome shotgun (WGS) entry which is preliminary data.</text>
</comment>
<dbReference type="Proteomes" id="UP001194468">
    <property type="component" value="Unassembled WGS sequence"/>
</dbReference>
<reference evidence="1" key="2">
    <citation type="journal article" date="2020" name="Nat. Commun.">
        <title>Large-scale genome sequencing of mycorrhizal fungi provides insights into the early evolution of symbiotic traits.</title>
        <authorList>
            <person name="Miyauchi S."/>
            <person name="Kiss E."/>
            <person name="Kuo A."/>
            <person name="Drula E."/>
            <person name="Kohler A."/>
            <person name="Sanchez-Garcia M."/>
            <person name="Morin E."/>
            <person name="Andreopoulos B."/>
            <person name="Barry K.W."/>
            <person name="Bonito G."/>
            <person name="Buee M."/>
            <person name="Carver A."/>
            <person name="Chen C."/>
            <person name="Cichocki N."/>
            <person name="Clum A."/>
            <person name="Culley D."/>
            <person name="Crous P.W."/>
            <person name="Fauchery L."/>
            <person name="Girlanda M."/>
            <person name="Hayes R.D."/>
            <person name="Keri Z."/>
            <person name="LaButti K."/>
            <person name="Lipzen A."/>
            <person name="Lombard V."/>
            <person name="Magnuson J."/>
            <person name="Maillard F."/>
            <person name="Murat C."/>
            <person name="Nolan M."/>
            <person name="Ohm R.A."/>
            <person name="Pangilinan J."/>
            <person name="Pereira M.F."/>
            <person name="Perotto S."/>
            <person name="Peter M."/>
            <person name="Pfister S."/>
            <person name="Riley R."/>
            <person name="Sitrit Y."/>
            <person name="Stielow J.B."/>
            <person name="Szollosi G."/>
            <person name="Zifcakova L."/>
            <person name="Stursova M."/>
            <person name="Spatafora J.W."/>
            <person name="Tedersoo L."/>
            <person name="Vaario L.M."/>
            <person name="Yamada A."/>
            <person name="Yan M."/>
            <person name="Wang P."/>
            <person name="Xu J."/>
            <person name="Bruns T."/>
            <person name="Baldrian P."/>
            <person name="Vilgalys R."/>
            <person name="Dunand C."/>
            <person name="Henrissat B."/>
            <person name="Grigoriev I.V."/>
            <person name="Hibbett D."/>
            <person name="Nagy L.G."/>
            <person name="Martin F.M."/>
        </authorList>
    </citation>
    <scope>NUCLEOTIDE SEQUENCE</scope>
    <source>
        <strain evidence="1">BED1</strain>
    </source>
</reference>
<proteinExistence type="predicted"/>
<protein>
    <submittedName>
        <fullName evidence="1">Uncharacterized protein</fullName>
    </submittedName>
</protein>
<name>A0AAD4GEA7_BOLED</name>
<accession>A0AAD4GEA7</accession>